<protein>
    <recommendedName>
        <fullName evidence="3">Arylsulfotransferase ASST</fullName>
    </recommendedName>
</protein>
<reference evidence="1" key="1">
    <citation type="submission" date="2022-03" db="EMBL/GenBank/DDBJ databases">
        <title>First case of bacteraemia caused by Dielma fastidiosa in a patient hospitalised with diverticulitis.</title>
        <authorList>
            <person name="Forman-Ankjaer B."/>
            <person name="Hvid-Jensen F."/>
            <person name="Kobel C.M."/>
            <person name="Greve T."/>
        </authorList>
    </citation>
    <scope>NUCLEOTIDE SEQUENCE</scope>
    <source>
        <strain evidence="1">AUH_DF_2021</strain>
    </source>
</reference>
<gene>
    <name evidence="1" type="ORF">MQE39_13140</name>
</gene>
<dbReference type="RefSeq" id="WP_320884056.1">
    <property type="nucleotide sequence ID" value="NZ_JALDAW010000022.1"/>
</dbReference>
<name>A0AB35UNR2_9FIRM</name>
<dbReference type="AlphaFoldDB" id="A0AB35UNR2"/>
<proteinExistence type="predicted"/>
<comment type="caution">
    <text evidence="1">The sequence shown here is derived from an EMBL/GenBank/DDBJ whole genome shotgun (WGS) entry which is preliminary data.</text>
</comment>
<evidence type="ECO:0000313" key="1">
    <source>
        <dbReference type="EMBL" id="MDY5169058.1"/>
    </source>
</evidence>
<sequence>MLKKAICCLVLLICFAFIGLKIFEKLSPNSQDNDQQIISDENKVDDQTDNEAHAENLNNYPQEINDVNNYFGIVETSQKQILDFETVDSEVLLNDFVTLEWPADVYFSPLYLSDDGVVYGEADRSENRSALFLASYNCNTGEFKELKNMDGDSIYASFKILIVYENNLIFEEYNQANGIANYYMYDLDTDMYKVIKQSENVPPHYNIADMDKNGLMFNWYDDLSTEDNKYIITYYSFTTNEFEVVEEENSGHPVYHKNKWYYLREDKENMITQLIQYDMRTKAKTIIYETTGLENCMMGLYGDENNLILMMNNNSLTKVYKVDVEKDKIFYYFESEWIEAVNIKNGMMTWSGTKTIENRSRPQNYLLDLNTDIHYLYADSDLLLSNNGIAWIDLKKPDNEIAKGQLSTNENSQLAYQKMN</sequence>
<evidence type="ECO:0008006" key="3">
    <source>
        <dbReference type="Google" id="ProtNLM"/>
    </source>
</evidence>
<evidence type="ECO:0000313" key="2">
    <source>
        <dbReference type="Proteomes" id="UP001276902"/>
    </source>
</evidence>
<organism evidence="1 2">
    <name type="scientific">Dielma fastidiosa</name>
    <dbReference type="NCBI Taxonomy" id="1034346"/>
    <lineage>
        <taxon>Bacteria</taxon>
        <taxon>Bacillati</taxon>
        <taxon>Bacillota</taxon>
        <taxon>Erysipelotrichia</taxon>
        <taxon>Erysipelotrichales</taxon>
        <taxon>Erysipelotrichaceae</taxon>
        <taxon>Dielma</taxon>
    </lineage>
</organism>
<dbReference type="SUPFAM" id="SSF69304">
    <property type="entry name" value="Tricorn protease N-terminal domain"/>
    <property type="match status" value="1"/>
</dbReference>
<accession>A0AB35UNR2</accession>
<dbReference type="Proteomes" id="UP001276902">
    <property type="component" value="Unassembled WGS sequence"/>
</dbReference>
<dbReference type="EMBL" id="JALDAW010000022">
    <property type="protein sequence ID" value="MDY5169058.1"/>
    <property type="molecule type" value="Genomic_DNA"/>
</dbReference>